<dbReference type="InterPro" id="IPR000182">
    <property type="entry name" value="GNAT_dom"/>
</dbReference>
<dbReference type="EMBL" id="BAAAZO010000002">
    <property type="protein sequence ID" value="GAA3599507.1"/>
    <property type="molecule type" value="Genomic_DNA"/>
</dbReference>
<sequence>MSNTEPETLSFRGDKAGLRARRASDALILHNELHHDPIDRSRASGRAWAPIAADNPDDSPFAPLKPDSPHVVFSIIDLATGELAGDVGLWGIDLHNRNSQVGLVLRPSFRGRGLGTDTVRLISHYAFTTRGLHRLAIHTLADNHAMIKTALAAGFTQEGTLRQNAWVNGTYLDEVILGRITPL</sequence>
<dbReference type="SUPFAM" id="SSF55729">
    <property type="entry name" value="Acyl-CoA N-acyltransferases (Nat)"/>
    <property type="match status" value="1"/>
</dbReference>
<dbReference type="Proteomes" id="UP001501074">
    <property type="component" value="Unassembled WGS sequence"/>
</dbReference>
<evidence type="ECO:0000313" key="3">
    <source>
        <dbReference type="Proteomes" id="UP001501074"/>
    </source>
</evidence>
<keyword evidence="3" id="KW-1185">Reference proteome</keyword>
<name>A0ABP6Z8A8_9ACTN</name>
<feature type="domain" description="N-acetyltransferase" evidence="1">
    <location>
        <begin position="27"/>
        <end position="178"/>
    </location>
</feature>
<organism evidence="2 3">
    <name type="scientific">Kineosporia mesophila</name>
    <dbReference type="NCBI Taxonomy" id="566012"/>
    <lineage>
        <taxon>Bacteria</taxon>
        <taxon>Bacillati</taxon>
        <taxon>Actinomycetota</taxon>
        <taxon>Actinomycetes</taxon>
        <taxon>Kineosporiales</taxon>
        <taxon>Kineosporiaceae</taxon>
        <taxon>Kineosporia</taxon>
    </lineage>
</organism>
<gene>
    <name evidence="2" type="ORF">GCM10022223_13700</name>
</gene>
<dbReference type="PANTHER" id="PTHR43441:SF2">
    <property type="entry name" value="FAMILY ACETYLTRANSFERASE, PUTATIVE (AFU_ORTHOLOGUE AFUA_7G00850)-RELATED"/>
    <property type="match status" value="1"/>
</dbReference>
<dbReference type="PROSITE" id="PS51186">
    <property type="entry name" value="GNAT"/>
    <property type="match status" value="1"/>
</dbReference>
<dbReference type="InterPro" id="IPR051908">
    <property type="entry name" value="Ribosomal_N-acetyltransferase"/>
</dbReference>
<protein>
    <submittedName>
        <fullName evidence="2">GNAT family protein</fullName>
    </submittedName>
</protein>
<reference evidence="3" key="1">
    <citation type="journal article" date="2019" name="Int. J. Syst. Evol. Microbiol.">
        <title>The Global Catalogue of Microorganisms (GCM) 10K type strain sequencing project: providing services to taxonomists for standard genome sequencing and annotation.</title>
        <authorList>
            <consortium name="The Broad Institute Genomics Platform"/>
            <consortium name="The Broad Institute Genome Sequencing Center for Infectious Disease"/>
            <person name="Wu L."/>
            <person name="Ma J."/>
        </authorList>
    </citation>
    <scope>NUCLEOTIDE SEQUENCE [LARGE SCALE GENOMIC DNA]</scope>
    <source>
        <strain evidence="3">JCM 16902</strain>
    </source>
</reference>
<dbReference type="RefSeq" id="WP_231489015.1">
    <property type="nucleotide sequence ID" value="NZ_BAAAZO010000002.1"/>
</dbReference>
<evidence type="ECO:0000259" key="1">
    <source>
        <dbReference type="PROSITE" id="PS51186"/>
    </source>
</evidence>
<accession>A0ABP6Z8A8</accession>
<comment type="caution">
    <text evidence="2">The sequence shown here is derived from an EMBL/GenBank/DDBJ whole genome shotgun (WGS) entry which is preliminary data.</text>
</comment>
<proteinExistence type="predicted"/>
<evidence type="ECO:0000313" key="2">
    <source>
        <dbReference type="EMBL" id="GAA3599507.1"/>
    </source>
</evidence>
<dbReference type="Pfam" id="PF13302">
    <property type="entry name" value="Acetyltransf_3"/>
    <property type="match status" value="1"/>
</dbReference>
<dbReference type="PANTHER" id="PTHR43441">
    <property type="entry name" value="RIBOSOMAL-PROTEIN-SERINE ACETYLTRANSFERASE"/>
    <property type="match status" value="1"/>
</dbReference>
<dbReference type="InterPro" id="IPR016181">
    <property type="entry name" value="Acyl_CoA_acyltransferase"/>
</dbReference>
<dbReference type="Gene3D" id="3.40.630.30">
    <property type="match status" value="1"/>
</dbReference>